<proteinExistence type="predicted"/>
<evidence type="ECO:0000256" key="1">
    <source>
        <dbReference type="SAM" id="MobiDB-lite"/>
    </source>
</evidence>
<dbReference type="Proteomes" id="UP000269721">
    <property type="component" value="Unassembled WGS sequence"/>
</dbReference>
<organism evidence="2 3">
    <name type="scientific">Blyttiomyces helicus</name>
    <dbReference type="NCBI Taxonomy" id="388810"/>
    <lineage>
        <taxon>Eukaryota</taxon>
        <taxon>Fungi</taxon>
        <taxon>Fungi incertae sedis</taxon>
        <taxon>Chytridiomycota</taxon>
        <taxon>Chytridiomycota incertae sedis</taxon>
        <taxon>Chytridiomycetes</taxon>
        <taxon>Chytridiomycetes incertae sedis</taxon>
        <taxon>Blyttiomyces</taxon>
    </lineage>
</organism>
<feature type="region of interest" description="Disordered" evidence="1">
    <location>
        <begin position="84"/>
        <end position="183"/>
    </location>
</feature>
<dbReference type="EMBL" id="KZ995580">
    <property type="protein sequence ID" value="RKO90394.1"/>
    <property type="molecule type" value="Genomic_DNA"/>
</dbReference>
<gene>
    <name evidence="2" type="ORF">BDK51DRAFT_48451</name>
</gene>
<feature type="compositionally biased region" description="Polar residues" evidence="1">
    <location>
        <begin position="88"/>
        <end position="106"/>
    </location>
</feature>
<feature type="compositionally biased region" description="Polar residues" evidence="1">
    <location>
        <begin position="158"/>
        <end position="169"/>
    </location>
</feature>
<feature type="compositionally biased region" description="Low complexity" evidence="1">
    <location>
        <begin position="110"/>
        <end position="136"/>
    </location>
</feature>
<keyword evidence="3" id="KW-1185">Reference proteome</keyword>
<evidence type="ECO:0000313" key="2">
    <source>
        <dbReference type="EMBL" id="RKO90394.1"/>
    </source>
</evidence>
<name>A0A4P9WD00_9FUNG</name>
<dbReference type="AlphaFoldDB" id="A0A4P9WD00"/>
<reference evidence="3" key="1">
    <citation type="journal article" date="2018" name="Nat. Microbiol.">
        <title>Leveraging single-cell genomics to expand the fungal tree of life.</title>
        <authorList>
            <person name="Ahrendt S.R."/>
            <person name="Quandt C.A."/>
            <person name="Ciobanu D."/>
            <person name="Clum A."/>
            <person name="Salamov A."/>
            <person name="Andreopoulos B."/>
            <person name="Cheng J.F."/>
            <person name="Woyke T."/>
            <person name="Pelin A."/>
            <person name="Henrissat B."/>
            <person name="Reynolds N.K."/>
            <person name="Benny G.L."/>
            <person name="Smith M.E."/>
            <person name="James T.Y."/>
            <person name="Grigoriev I.V."/>
        </authorList>
    </citation>
    <scope>NUCLEOTIDE SEQUENCE [LARGE SCALE GENOMIC DNA]</scope>
</reference>
<sequence>MPSGSDLIRQLFCNPCGAQKAKALQAMAAYLETANELAHVLATCPGGPPTPVADGTLSATALSVPPAKSPPIPLLTRAILPESVQPARRNSSSGAQPIASNTTSGSIPGVHPSVSNSSSSSLPSGHLSASISSSGSVPTVLPYPSNSSGSLPGVHPPASNSSSGSNTPVGPTGTAASSPSASANAHSSAAFTGVSAQVALLGAVAIVAAML</sequence>
<evidence type="ECO:0000313" key="3">
    <source>
        <dbReference type="Proteomes" id="UP000269721"/>
    </source>
</evidence>
<accession>A0A4P9WD00</accession>
<protein>
    <submittedName>
        <fullName evidence="2">Uncharacterized protein</fullName>
    </submittedName>
</protein>